<reference evidence="3" key="2">
    <citation type="submission" date="2015-01" db="EMBL/GenBank/DDBJ databases">
        <title>Evolutionary Origins and Diversification of the Mycorrhizal Mutualists.</title>
        <authorList>
            <consortium name="DOE Joint Genome Institute"/>
            <consortium name="Mycorrhizal Genomics Consortium"/>
            <person name="Kohler A."/>
            <person name="Kuo A."/>
            <person name="Nagy L.G."/>
            <person name="Floudas D."/>
            <person name="Copeland A."/>
            <person name="Barry K.W."/>
            <person name="Cichocki N."/>
            <person name="Veneault-Fourrey C."/>
            <person name="LaButti K."/>
            <person name="Lindquist E.A."/>
            <person name="Lipzen A."/>
            <person name="Lundell T."/>
            <person name="Morin E."/>
            <person name="Murat C."/>
            <person name="Riley R."/>
            <person name="Ohm R."/>
            <person name="Sun H."/>
            <person name="Tunlid A."/>
            <person name="Henrissat B."/>
            <person name="Grigoriev I.V."/>
            <person name="Hibbett D.S."/>
            <person name="Martin F."/>
        </authorList>
    </citation>
    <scope>NUCLEOTIDE SEQUENCE [LARGE SCALE GENOMIC DNA]</scope>
    <source>
        <strain evidence="3">F 1598</strain>
    </source>
</reference>
<gene>
    <name evidence="2" type="ORF">PILCRDRAFT_1975</name>
</gene>
<dbReference type="HOGENOM" id="CLU_1865873_0_0_1"/>
<sequence>MYSPQPLDSKWAQAVNPTTNAAWFKLLGETLESGDDRKLTAQECCWGVDESGFQSGLGATGEKAIGGAGKKSQYQQSDVTHENITVLVTIGADGTSLPPAIIFKGKAYQPRWNQDNPTNALLGYSKKGWTNGEIGVL</sequence>
<name>A0A0C3GD72_PILCF</name>
<evidence type="ECO:0000313" key="2">
    <source>
        <dbReference type="EMBL" id="KIM89644.1"/>
    </source>
</evidence>
<proteinExistence type="predicted"/>
<organism evidence="2 3">
    <name type="scientific">Piloderma croceum (strain F 1598)</name>
    <dbReference type="NCBI Taxonomy" id="765440"/>
    <lineage>
        <taxon>Eukaryota</taxon>
        <taxon>Fungi</taxon>
        <taxon>Dikarya</taxon>
        <taxon>Basidiomycota</taxon>
        <taxon>Agaricomycotina</taxon>
        <taxon>Agaricomycetes</taxon>
        <taxon>Agaricomycetidae</taxon>
        <taxon>Atheliales</taxon>
        <taxon>Atheliaceae</taxon>
        <taxon>Piloderma</taxon>
    </lineage>
</organism>
<dbReference type="EMBL" id="KN832974">
    <property type="protein sequence ID" value="KIM89644.1"/>
    <property type="molecule type" value="Genomic_DNA"/>
</dbReference>
<dbReference type="STRING" id="765440.A0A0C3GD72"/>
<evidence type="ECO:0000313" key="3">
    <source>
        <dbReference type="Proteomes" id="UP000054166"/>
    </source>
</evidence>
<dbReference type="Proteomes" id="UP000054166">
    <property type="component" value="Unassembled WGS sequence"/>
</dbReference>
<dbReference type="Pfam" id="PF03184">
    <property type="entry name" value="DDE_1"/>
    <property type="match status" value="1"/>
</dbReference>
<dbReference type="InParanoid" id="A0A0C3GD72"/>
<evidence type="ECO:0000259" key="1">
    <source>
        <dbReference type="Pfam" id="PF03184"/>
    </source>
</evidence>
<reference evidence="2 3" key="1">
    <citation type="submission" date="2014-04" db="EMBL/GenBank/DDBJ databases">
        <authorList>
            <consortium name="DOE Joint Genome Institute"/>
            <person name="Kuo A."/>
            <person name="Tarkka M."/>
            <person name="Buscot F."/>
            <person name="Kohler A."/>
            <person name="Nagy L.G."/>
            <person name="Floudas D."/>
            <person name="Copeland A."/>
            <person name="Barry K.W."/>
            <person name="Cichocki N."/>
            <person name="Veneault-Fourrey C."/>
            <person name="LaButti K."/>
            <person name="Lindquist E.A."/>
            <person name="Lipzen A."/>
            <person name="Lundell T."/>
            <person name="Morin E."/>
            <person name="Murat C."/>
            <person name="Sun H."/>
            <person name="Tunlid A."/>
            <person name="Henrissat B."/>
            <person name="Grigoriev I.V."/>
            <person name="Hibbett D.S."/>
            <person name="Martin F."/>
            <person name="Nordberg H.P."/>
            <person name="Cantor M.N."/>
            <person name="Hua S.X."/>
        </authorList>
    </citation>
    <scope>NUCLEOTIDE SEQUENCE [LARGE SCALE GENOMIC DNA]</scope>
    <source>
        <strain evidence="2 3">F 1598</strain>
    </source>
</reference>
<dbReference type="InterPro" id="IPR004875">
    <property type="entry name" value="DDE_SF_endonuclease_dom"/>
</dbReference>
<dbReference type="GO" id="GO:0003676">
    <property type="term" value="F:nucleic acid binding"/>
    <property type="evidence" value="ECO:0007669"/>
    <property type="project" value="InterPro"/>
</dbReference>
<keyword evidence="3" id="KW-1185">Reference proteome</keyword>
<dbReference type="AlphaFoldDB" id="A0A0C3GD72"/>
<feature type="domain" description="DDE-1" evidence="1">
    <location>
        <begin position="82"/>
        <end position="134"/>
    </location>
</feature>
<accession>A0A0C3GD72</accession>
<dbReference type="OrthoDB" id="2917041at2759"/>
<protein>
    <recommendedName>
        <fullName evidence="1">DDE-1 domain-containing protein</fullName>
    </recommendedName>
</protein>